<organism evidence="12 13">
    <name type="scientific">Winogradskyella sediminis</name>
    <dbReference type="NCBI Taxonomy" id="1382466"/>
    <lineage>
        <taxon>Bacteria</taxon>
        <taxon>Pseudomonadati</taxon>
        <taxon>Bacteroidota</taxon>
        <taxon>Flavobacteriia</taxon>
        <taxon>Flavobacteriales</taxon>
        <taxon>Flavobacteriaceae</taxon>
        <taxon>Winogradskyella</taxon>
    </lineage>
</organism>
<keyword evidence="5 9" id="KW-0697">Rotamase</keyword>
<dbReference type="PROSITE" id="PS50059">
    <property type="entry name" value="FKBP_PPIASE"/>
    <property type="match status" value="1"/>
</dbReference>
<keyword evidence="13" id="KW-1185">Reference proteome</keyword>
<comment type="similarity">
    <text evidence="3 10">Belongs to the FKBP-type PPIase family.</text>
</comment>
<evidence type="ECO:0000256" key="9">
    <source>
        <dbReference type="PROSITE-ProRule" id="PRU00277"/>
    </source>
</evidence>
<dbReference type="AlphaFoldDB" id="A0A1H1NX89"/>
<dbReference type="Pfam" id="PF00254">
    <property type="entry name" value="FKBP_C"/>
    <property type="match status" value="1"/>
</dbReference>
<evidence type="ECO:0000259" key="11">
    <source>
        <dbReference type="PROSITE" id="PS50059"/>
    </source>
</evidence>
<dbReference type="SUPFAM" id="SSF54534">
    <property type="entry name" value="FKBP-like"/>
    <property type="match status" value="1"/>
</dbReference>
<dbReference type="GO" id="GO:0042026">
    <property type="term" value="P:protein refolding"/>
    <property type="evidence" value="ECO:0007669"/>
    <property type="project" value="UniProtKB-ARBA"/>
</dbReference>
<evidence type="ECO:0000313" key="13">
    <source>
        <dbReference type="Proteomes" id="UP000198963"/>
    </source>
</evidence>
<keyword evidence="4" id="KW-0963">Cytoplasm</keyword>
<evidence type="ECO:0000256" key="7">
    <source>
        <dbReference type="ARBA" id="ARBA00023235"/>
    </source>
</evidence>
<evidence type="ECO:0000256" key="10">
    <source>
        <dbReference type="RuleBase" id="RU003915"/>
    </source>
</evidence>
<dbReference type="EC" id="5.2.1.8" evidence="10"/>
<evidence type="ECO:0000256" key="6">
    <source>
        <dbReference type="ARBA" id="ARBA00023186"/>
    </source>
</evidence>
<dbReference type="Gene3D" id="3.10.50.40">
    <property type="match status" value="1"/>
</dbReference>
<evidence type="ECO:0000256" key="4">
    <source>
        <dbReference type="ARBA" id="ARBA00022490"/>
    </source>
</evidence>
<name>A0A1H1NX89_9FLAO</name>
<dbReference type="STRING" id="1249933.SAMN04489797_0717"/>
<comment type="catalytic activity">
    <reaction evidence="1 9 10">
        <text>[protein]-peptidylproline (omega=180) = [protein]-peptidylproline (omega=0)</text>
        <dbReference type="Rhea" id="RHEA:16237"/>
        <dbReference type="Rhea" id="RHEA-COMP:10747"/>
        <dbReference type="Rhea" id="RHEA-COMP:10748"/>
        <dbReference type="ChEBI" id="CHEBI:83833"/>
        <dbReference type="ChEBI" id="CHEBI:83834"/>
        <dbReference type="EC" id="5.2.1.8"/>
    </reaction>
</comment>
<comment type="subcellular location">
    <subcellularLocation>
        <location evidence="2">Cytoplasm</location>
    </subcellularLocation>
</comment>
<keyword evidence="6" id="KW-0143">Chaperone</keyword>
<proteinExistence type="inferred from homology"/>
<accession>A0A1H1NX89</accession>
<reference evidence="12 13" key="1">
    <citation type="submission" date="2016-10" db="EMBL/GenBank/DDBJ databases">
        <authorList>
            <person name="Varghese N."/>
            <person name="Submissions S."/>
        </authorList>
    </citation>
    <scope>NUCLEOTIDE SEQUENCE [LARGE SCALE GENOMIC DNA]</scope>
    <source>
        <strain evidence="12 13">RHA_55</strain>
    </source>
</reference>
<gene>
    <name evidence="12" type="ORF">SAMN04489797_0717</name>
</gene>
<dbReference type="InterPro" id="IPR001179">
    <property type="entry name" value="PPIase_FKBP_dom"/>
</dbReference>
<keyword evidence="7 9" id="KW-0413">Isomerase</keyword>
<dbReference type="PANTHER" id="PTHR47861:SF3">
    <property type="entry name" value="FKBP-TYPE PEPTIDYL-PROLYL CIS-TRANS ISOMERASE SLYD"/>
    <property type="match status" value="1"/>
</dbReference>
<dbReference type="Proteomes" id="UP000198963">
    <property type="component" value="Chromosome I"/>
</dbReference>
<evidence type="ECO:0000256" key="1">
    <source>
        <dbReference type="ARBA" id="ARBA00000971"/>
    </source>
</evidence>
<evidence type="ECO:0000256" key="2">
    <source>
        <dbReference type="ARBA" id="ARBA00004496"/>
    </source>
</evidence>
<comment type="function">
    <text evidence="8">Also involved in hydrogenase metallocenter assembly, probably by participating in the nickel insertion step. This function in hydrogenase biosynthesis requires chaperone activity and the presence of the metal-binding domain, but not PPIase activity.</text>
</comment>
<evidence type="ECO:0000256" key="3">
    <source>
        <dbReference type="ARBA" id="ARBA00006577"/>
    </source>
</evidence>
<dbReference type="GO" id="GO:0003755">
    <property type="term" value="F:peptidyl-prolyl cis-trans isomerase activity"/>
    <property type="evidence" value="ECO:0007669"/>
    <property type="project" value="UniProtKB-UniRule"/>
</dbReference>
<sequence length="170" mass="19283">MGRKGSYDSLFSMRNNNFVAYYNENKKFMSQVKENDTVKVHYTGKLKNGQIFDSSLEREPLEFTLGQGMLIPGFEKAVIDMKVNDKKTVDIPVTEAYGEVRQELFHKVEKAQLPEEVKPEVGLGLVSKDAQGNEHPFKIVEVNEDHIVVDGNHPLAGQELVFDLELVEIK</sequence>
<protein>
    <recommendedName>
        <fullName evidence="10">Peptidyl-prolyl cis-trans isomerase</fullName>
        <ecNumber evidence="10">5.2.1.8</ecNumber>
    </recommendedName>
</protein>
<dbReference type="PANTHER" id="PTHR47861">
    <property type="entry name" value="FKBP-TYPE PEPTIDYL-PROLYL CIS-TRANS ISOMERASE SLYD"/>
    <property type="match status" value="1"/>
</dbReference>
<evidence type="ECO:0000256" key="8">
    <source>
        <dbReference type="ARBA" id="ARBA00037071"/>
    </source>
</evidence>
<dbReference type="GO" id="GO:0005737">
    <property type="term" value="C:cytoplasm"/>
    <property type="evidence" value="ECO:0007669"/>
    <property type="project" value="UniProtKB-SubCell"/>
</dbReference>
<dbReference type="EMBL" id="LT629774">
    <property type="protein sequence ID" value="SDS03410.1"/>
    <property type="molecule type" value="Genomic_DNA"/>
</dbReference>
<evidence type="ECO:0000256" key="5">
    <source>
        <dbReference type="ARBA" id="ARBA00023110"/>
    </source>
</evidence>
<dbReference type="InterPro" id="IPR046357">
    <property type="entry name" value="PPIase_dom_sf"/>
</dbReference>
<evidence type="ECO:0000313" key="12">
    <source>
        <dbReference type="EMBL" id="SDS03410.1"/>
    </source>
</evidence>
<feature type="domain" description="PPIase FKBP-type" evidence="11">
    <location>
        <begin position="35"/>
        <end position="129"/>
    </location>
</feature>